<reference evidence="1 2" key="1">
    <citation type="submission" date="2015-11" db="EMBL/GenBank/DDBJ databases">
        <title>Genomic analysis of 38 Legionella species identifies large and diverse effector repertoires.</title>
        <authorList>
            <person name="Burstein D."/>
            <person name="Amaro F."/>
            <person name="Zusman T."/>
            <person name="Lifshitz Z."/>
            <person name="Cohen O."/>
            <person name="Gilbert J.A."/>
            <person name="Pupko T."/>
            <person name="Shuman H.A."/>
            <person name="Segal G."/>
        </authorList>
    </citation>
    <scope>NUCLEOTIDE SEQUENCE [LARGE SCALE GENOMIC DNA]</scope>
    <source>
        <strain evidence="1 2">SE-32A-C8</strain>
    </source>
</reference>
<keyword evidence="2" id="KW-1185">Reference proteome</keyword>
<protein>
    <submittedName>
        <fullName evidence="1">Uncharacterized protein</fullName>
    </submittedName>
</protein>
<evidence type="ECO:0000313" key="2">
    <source>
        <dbReference type="Proteomes" id="UP000054773"/>
    </source>
</evidence>
<name>A0A0W0TF27_LEGER</name>
<dbReference type="AlphaFoldDB" id="A0A0W0TF27"/>
<comment type="caution">
    <text evidence="1">The sequence shown here is derived from an EMBL/GenBank/DDBJ whole genome shotgun (WGS) entry which is preliminary data.</text>
</comment>
<proteinExistence type="predicted"/>
<dbReference type="Proteomes" id="UP000054773">
    <property type="component" value="Unassembled WGS sequence"/>
</dbReference>
<dbReference type="PATRIC" id="fig|448.7.peg.2494"/>
<evidence type="ECO:0000313" key="1">
    <source>
        <dbReference type="EMBL" id="KTC94207.1"/>
    </source>
</evidence>
<organism evidence="1 2">
    <name type="scientific">Legionella erythra</name>
    <dbReference type="NCBI Taxonomy" id="448"/>
    <lineage>
        <taxon>Bacteria</taxon>
        <taxon>Pseudomonadati</taxon>
        <taxon>Pseudomonadota</taxon>
        <taxon>Gammaproteobacteria</taxon>
        <taxon>Legionellales</taxon>
        <taxon>Legionellaceae</taxon>
        <taxon>Legionella</taxon>
    </lineage>
</organism>
<dbReference type="EMBL" id="LNYA01000034">
    <property type="protein sequence ID" value="KTC94207.1"/>
    <property type="molecule type" value="Genomic_DNA"/>
</dbReference>
<accession>A0A0W0TF27</accession>
<sequence length="62" mass="7163">MSFLKRIFGNALNDQYGDYRNSHHGQKNNYPSNKEFQGIRCPQCQIYNALGARFFSQCGKSL</sequence>
<dbReference type="STRING" id="448.Lery_2374"/>
<gene>
    <name evidence="1" type="ORF">Lery_2374</name>
</gene>